<dbReference type="PANTHER" id="PTHR43477:SF1">
    <property type="entry name" value="DIHYDROANTICAPSIN 7-DEHYDROGENASE"/>
    <property type="match status" value="1"/>
</dbReference>
<accession>A0A3N2D979</accession>
<evidence type="ECO:0000256" key="1">
    <source>
        <dbReference type="ARBA" id="ARBA00006484"/>
    </source>
</evidence>
<dbReference type="PROSITE" id="PS00061">
    <property type="entry name" value="ADH_SHORT"/>
    <property type="match status" value="1"/>
</dbReference>
<proteinExistence type="inferred from homology"/>
<comment type="caution">
    <text evidence="3">The sequence shown here is derived from an EMBL/GenBank/DDBJ whole genome shotgun (WGS) entry which is preliminary data.</text>
</comment>
<dbReference type="Proteomes" id="UP000275356">
    <property type="component" value="Unassembled WGS sequence"/>
</dbReference>
<dbReference type="InterPro" id="IPR051122">
    <property type="entry name" value="SDR_DHRS6-like"/>
</dbReference>
<organism evidence="3 4">
    <name type="scientific">Salana multivorans</name>
    <dbReference type="NCBI Taxonomy" id="120377"/>
    <lineage>
        <taxon>Bacteria</taxon>
        <taxon>Bacillati</taxon>
        <taxon>Actinomycetota</taxon>
        <taxon>Actinomycetes</taxon>
        <taxon>Micrococcales</taxon>
        <taxon>Beutenbergiaceae</taxon>
        <taxon>Salana</taxon>
    </lineage>
</organism>
<reference evidence="3 4" key="1">
    <citation type="submission" date="2018-11" db="EMBL/GenBank/DDBJ databases">
        <title>Sequencing the genomes of 1000 actinobacteria strains.</title>
        <authorList>
            <person name="Klenk H.-P."/>
        </authorList>
    </citation>
    <scope>NUCLEOTIDE SEQUENCE [LARGE SCALE GENOMIC DNA]</scope>
    <source>
        <strain evidence="3 4">DSM 13521</strain>
    </source>
</reference>
<dbReference type="InterPro" id="IPR002347">
    <property type="entry name" value="SDR_fam"/>
</dbReference>
<name>A0A3N2D979_9MICO</name>
<dbReference type="CDD" id="cd05233">
    <property type="entry name" value="SDR_c"/>
    <property type="match status" value="1"/>
</dbReference>
<evidence type="ECO:0000313" key="3">
    <source>
        <dbReference type="EMBL" id="ROR96345.1"/>
    </source>
</evidence>
<evidence type="ECO:0000256" key="2">
    <source>
        <dbReference type="ARBA" id="ARBA00023002"/>
    </source>
</evidence>
<dbReference type="InterPro" id="IPR036291">
    <property type="entry name" value="NAD(P)-bd_dom_sf"/>
</dbReference>
<dbReference type="InterPro" id="IPR020904">
    <property type="entry name" value="Sc_DH/Rdtase_CS"/>
</dbReference>
<protein>
    <submittedName>
        <fullName evidence="3">NAD(P)-dependent dehydrogenase (Short-subunit alcohol dehydrogenase family)</fullName>
    </submittedName>
</protein>
<dbReference type="Gene3D" id="3.40.50.720">
    <property type="entry name" value="NAD(P)-binding Rossmann-like Domain"/>
    <property type="match status" value="1"/>
</dbReference>
<dbReference type="AlphaFoldDB" id="A0A3N2D979"/>
<dbReference type="RefSeq" id="WP_123738536.1">
    <property type="nucleotide sequence ID" value="NZ_RKHQ01000001.1"/>
</dbReference>
<sequence length="331" mass="33251">MALTAGSTIKEWLDDPTGGELLRGLLAAGGADAESLAPVHGLPLQQLVVMSQGRMPQEAVDDLVRRANGGVIPEDEEPTGWVEVITPGRFAGRTVVVTGAASGIGRATTSRLVREGARVVAVDISAERLDALVADLGEAIVPVAADVTSDDGIAAIVAAAGERVHGLGNVAGIMDDFAPVAEVSDAMWERVMAVNVTGPFRLMRALIPGMVAAGGGTVVNVTSEAGLRGAAAGTAYTTSKHALVGLTRSAATMYGPAGLRVNAVAPGGVATGMAIPGTNEAGMARLRPFHGTAPAPALPEALAASICFLLSEDSVNVNGAILPSDGGWSAA</sequence>
<dbReference type="PANTHER" id="PTHR43477">
    <property type="entry name" value="DIHYDROANTICAPSIN 7-DEHYDROGENASE"/>
    <property type="match status" value="1"/>
</dbReference>
<gene>
    <name evidence="3" type="ORF">EDD28_0928</name>
</gene>
<dbReference type="PRINTS" id="PR00081">
    <property type="entry name" value="GDHRDH"/>
</dbReference>
<dbReference type="GO" id="GO:0016491">
    <property type="term" value="F:oxidoreductase activity"/>
    <property type="evidence" value="ECO:0007669"/>
    <property type="project" value="UniProtKB-KW"/>
</dbReference>
<dbReference type="FunFam" id="3.40.50.720:FF:000084">
    <property type="entry name" value="Short-chain dehydrogenase reductase"/>
    <property type="match status" value="1"/>
</dbReference>
<keyword evidence="2" id="KW-0560">Oxidoreductase</keyword>
<dbReference type="OrthoDB" id="7064009at2"/>
<dbReference type="EMBL" id="RKHQ01000001">
    <property type="protein sequence ID" value="ROR96345.1"/>
    <property type="molecule type" value="Genomic_DNA"/>
</dbReference>
<keyword evidence="4" id="KW-1185">Reference proteome</keyword>
<dbReference type="Pfam" id="PF00106">
    <property type="entry name" value="adh_short"/>
    <property type="match status" value="1"/>
</dbReference>
<comment type="similarity">
    <text evidence="1">Belongs to the short-chain dehydrogenases/reductases (SDR) family.</text>
</comment>
<evidence type="ECO:0000313" key="4">
    <source>
        <dbReference type="Proteomes" id="UP000275356"/>
    </source>
</evidence>
<dbReference type="SUPFAM" id="SSF51735">
    <property type="entry name" value="NAD(P)-binding Rossmann-fold domains"/>
    <property type="match status" value="1"/>
</dbReference>